<dbReference type="NCBIfam" id="TIGR01537">
    <property type="entry name" value="portal_HK97"/>
    <property type="match status" value="1"/>
</dbReference>
<dbReference type="EMBL" id="FTNU01000023">
    <property type="protein sequence ID" value="SIS07518.1"/>
    <property type="molecule type" value="Genomic_DNA"/>
</dbReference>
<dbReference type="Gene3D" id="3.40.140.120">
    <property type="match status" value="1"/>
</dbReference>
<dbReference type="InterPro" id="IPR006944">
    <property type="entry name" value="Phage/GTA_portal"/>
</dbReference>
<evidence type="ECO:0000313" key="2">
    <source>
        <dbReference type="Proteomes" id="UP000187495"/>
    </source>
</evidence>
<dbReference type="InterPro" id="IPR006427">
    <property type="entry name" value="Portal_HK97"/>
</dbReference>
<organism evidence="1 2">
    <name type="scientific">Moraxella cuniculi DSM 21768</name>
    <dbReference type="NCBI Taxonomy" id="1122245"/>
    <lineage>
        <taxon>Bacteria</taxon>
        <taxon>Pseudomonadati</taxon>
        <taxon>Pseudomonadota</taxon>
        <taxon>Gammaproteobacteria</taxon>
        <taxon>Moraxellales</taxon>
        <taxon>Moraxellaceae</taxon>
        <taxon>Moraxella</taxon>
    </lineage>
</organism>
<dbReference type="Gene3D" id="3.30.1120.70">
    <property type="match status" value="1"/>
</dbReference>
<accession>A0A1N7G4P4</accession>
<dbReference type="Proteomes" id="UP000187495">
    <property type="component" value="Unassembled WGS sequence"/>
</dbReference>
<keyword evidence="2" id="KW-1185">Reference proteome</keyword>
<sequence length="407" mass="45036">MNDTNWWQRFYARWFAGGRRLDKGSEVAPFNSVHTPSGTAVTAETALKLSAVWACVRLRSQTISSLPLNLRTQDNETAHEHPLQRILHEAPNADMTASEFWEAMLVSLDLWGNAYALISRNRTGQVISLDVLDPSITTVKRAKNGEISYIIGDSVYHDDEVLHIKGFTMDGLVGLSPIRYQAGVMGAQIEANTAASHTFGNNLKAGGFLQTGQAVLSDEQRTRLRASLEHFSQPENAGKFMVLEAGMTVATNAVKMNPADAQLLESRYFGIEEICRAFGVPPQLIYHTDKASSWASSLEGMNLGFLMYSLRPNLVRIEQAIKKKLLNPAERAKYTPKFAVEGLLRADSHGRANFYMSALQNGWMTRNEVRALEDLPPMAGGDSLTVQLNLTPLEQLGENNENQSNPI</sequence>
<dbReference type="AlphaFoldDB" id="A0A1N7G4P4"/>
<dbReference type="Pfam" id="PF04860">
    <property type="entry name" value="Phage_portal"/>
    <property type="match status" value="1"/>
</dbReference>
<evidence type="ECO:0000313" key="1">
    <source>
        <dbReference type="EMBL" id="SIS07518.1"/>
    </source>
</evidence>
<dbReference type="RefSeq" id="WP_076556121.1">
    <property type="nucleotide sequence ID" value="NZ_FTNU01000023.1"/>
</dbReference>
<dbReference type="STRING" id="34061.B0189_09665"/>
<gene>
    <name evidence="1" type="ORF">SAMN02745664_12327</name>
</gene>
<proteinExistence type="predicted"/>
<name>A0A1N7G4P4_9GAMM</name>
<protein>
    <submittedName>
        <fullName evidence="1">Phage portal protein, HK97 family</fullName>
    </submittedName>
</protein>
<dbReference type="Gene3D" id="1.20.1270.210">
    <property type="match status" value="1"/>
</dbReference>
<reference evidence="2" key="1">
    <citation type="submission" date="2017-01" db="EMBL/GenBank/DDBJ databases">
        <authorList>
            <person name="Varghese N."/>
            <person name="Submissions S."/>
        </authorList>
    </citation>
    <scope>NUCLEOTIDE SEQUENCE [LARGE SCALE GENOMIC DNA]</scope>
    <source>
        <strain evidence="2">DSM 21768</strain>
    </source>
</reference>